<dbReference type="Proteomes" id="UP000298030">
    <property type="component" value="Unassembled WGS sequence"/>
</dbReference>
<reference evidence="2 3" key="1">
    <citation type="journal article" date="2019" name="Nat. Ecol. Evol.">
        <title>Megaphylogeny resolves global patterns of mushroom evolution.</title>
        <authorList>
            <person name="Varga T."/>
            <person name="Krizsan K."/>
            <person name="Foldi C."/>
            <person name="Dima B."/>
            <person name="Sanchez-Garcia M."/>
            <person name="Sanchez-Ramirez S."/>
            <person name="Szollosi G.J."/>
            <person name="Szarkandi J.G."/>
            <person name="Papp V."/>
            <person name="Albert L."/>
            <person name="Andreopoulos W."/>
            <person name="Angelini C."/>
            <person name="Antonin V."/>
            <person name="Barry K.W."/>
            <person name="Bougher N.L."/>
            <person name="Buchanan P."/>
            <person name="Buyck B."/>
            <person name="Bense V."/>
            <person name="Catcheside P."/>
            <person name="Chovatia M."/>
            <person name="Cooper J."/>
            <person name="Damon W."/>
            <person name="Desjardin D."/>
            <person name="Finy P."/>
            <person name="Geml J."/>
            <person name="Haridas S."/>
            <person name="Hughes K."/>
            <person name="Justo A."/>
            <person name="Karasinski D."/>
            <person name="Kautmanova I."/>
            <person name="Kiss B."/>
            <person name="Kocsube S."/>
            <person name="Kotiranta H."/>
            <person name="LaButti K.M."/>
            <person name="Lechner B.E."/>
            <person name="Liimatainen K."/>
            <person name="Lipzen A."/>
            <person name="Lukacs Z."/>
            <person name="Mihaltcheva S."/>
            <person name="Morgado L.N."/>
            <person name="Niskanen T."/>
            <person name="Noordeloos M.E."/>
            <person name="Ohm R.A."/>
            <person name="Ortiz-Santana B."/>
            <person name="Ovrebo C."/>
            <person name="Racz N."/>
            <person name="Riley R."/>
            <person name="Savchenko A."/>
            <person name="Shiryaev A."/>
            <person name="Soop K."/>
            <person name="Spirin V."/>
            <person name="Szebenyi C."/>
            <person name="Tomsovsky M."/>
            <person name="Tulloss R.E."/>
            <person name="Uehling J."/>
            <person name="Grigoriev I.V."/>
            <person name="Vagvolgyi C."/>
            <person name="Papp T."/>
            <person name="Martin F.M."/>
            <person name="Miettinen O."/>
            <person name="Hibbett D.S."/>
            <person name="Nagy L.G."/>
        </authorList>
    </citation>
    <scope>NUCLEOTIDE SEQUENCE [LARGE SCALE GENOMIC DNA]</scope>
    <source>
        <strain evidence="2 3">FP101781</strain>
    </source>
</reference>
<organism evidence="2 3">
    <name type="scientific">Coprinellus micaceus</name>
    <name type="common">Glistening ink-cap mushroom</name>
    <name type="synonym">Coprinus micaceus</name>
    <dbReference type="NCBI Taxonomy" id="71717"/>
    <lineage>
        <taxon>Eukaryota</taxon>
        <taxon>Fungi</taxon>
        <taxon>Dikarya</taxon>
        <taxon>Basidiomycota</taxon>
        <taxon>Agaricomycotina</taxon>
        <taxon>Agaricomycetes</taxon>
        <taxon>Agaricomycetidae</taxon>
        <taxon>Agaricales</taxon>
        <taxon>Agaricineae</taxon>
        <taxon>Psathyrellaceae</taxon>
        <taxon>Coprinellus</taxon>
    </lineage>
</organism>
<feature type="compositionally biased region" description="Polar residues" evidence="1">
    <location>
        <begin position="12"/>
        <end position="33"/>
    </location>
</feature>
<comment type="caution">
    <text evidence="2">The sequence shown here is derived from an EMBL/GenBank/DDBJ whole genome shotgun (WGS) entry which is preliminary data.</text>
</comment>
<evidence type="ECO:0000256" key="1">
    <source>
        <dbReference type="SAM" id="MobiDB-lite"/>
    </source>
</evidence>
<keyword evidence="3" id="KW-1185">Reference proteome</keyword>
<evidence type="ECO:0000313" key="3">
    <source>
        <dbReference type="Proteomes" id="UP000298030"/>
    </source>
</evidence>
<dbReference type="AlphaFoldDB" id="A0A4Y7SRW3"/>
<dbReference type="EMBL" id="QPFP01000067">
    <property type="protein sequence ID" value="TEB24378.1"/>
    <property type="molecule type" value="Genomic_DNA"/>
</dbReference>
<gene>
    <name evidence="2" type="ORF">FA13DRAFT_1316914</name>
</gene>
<name>A0A4Y7SRW3_COPMI</name>
<protein>
    <submittedName>
        <fullName evidence="2">Uncharacterized protein</fullName>
    </submittedName>
</protein>
<accession>A0A4Y7SRW3</accession>
<feature type="region of interest" description="Disordered" evidence="1">
    <location>
        <begin position="1"/>
        <end position="60"/>
    </location>
</feature>
<proteinExistence type="predicted"/>
<evidence type="ECO:0000313" key="2">
    <source>
        <dbReference type="EMBL" id="TEB24378.1"/>
    </source>
</evidence>
<feature type="compositionally biased region" description="Basic residues" evidence="1">
    <location>
        <begin position="47"/>
        <end position="56"/>
    </location>
</feature>
<sequence>MSGHRRKPCCWSGSSPQQGVLGSSLKTASTNRPGPSVDRPDPERARKTSRAYRSKPTRQIPSSWSAIFRRSVRSVFVCLSEYLHTNDARPQRLGRGKGNPPLVHHIRQTCEWTGGRKDAVVCPAPVGRWRFLDPKSGRSIGSGGGEGERVRGFDKGRGRGVVCGRRTNPHLRLCLILRDPEGWLGSSSGY</sequence>